<proteinExistence type="predicted"/>
<evidence type="ECO:0000313" key="1">
    <source>
        <dbReference type="EMBL" id="MBK0379306.1"/>
    </source>
</evidence>
<dbReference type="EMBL" id="JAEHFW010000001">
    <property type="protein sequence ID" value="MBK0379306.1"/>
    <property type="molecule type" value="Genomic_DNA"/>
</dbReference>
<reference evidence="1" key="1">
    <citation type="submission" date="2020-12" db="EMBL/GenBank/DDBJ databases">
        <title>Bacterial novel species Mucilaginibacter sp. SD-g isolated from soil.</title>
        <authorList>
            <person name="Jung H.-Y."/>
        </authorList>
    </citation>
    <scope>NUCLEOTIDE SEQUENCE</scope>
    <source>
        <strain evidence="1">SD-g</strain>
    </source>
</reference>
<name>A0A934PTH5_9SPHI</name>
<evidence type="ECO:0000313" key="2">
    <source>
        <dbReference type="Proteomes" id="UP000613193"/>
    </source>
</evidence>
<protein>
    <submittedName>
        <fullName evidence="1">Uncharacterized protein</fullName>
    </submittedName>
</protein>
<gene>
    <name evidence="1" type="ORF">I5M19_08315</name>
</gene>
<keyword evidence="2" id="KW-1185">Reference proteome</keyword>
<dbReference type="AlphaFoldDB" id="A0A934PTH5"/>
<accession>A0A934PTH5</accession>
<sequence length="196" mass="22409">MTLEEFEQDWESKSANISADLAYTKNLNEHFVTTQLAIHRLHDLMLLTSDKAELQHFMLLGYEIYALNYQILAHIPDFAAKQRQQLMALSKGTIKEEKLYNVTLNPQQATAEQDFLASLKERDFLIQDALITPDRNLVILLINPQPETLHATATAYHREIDAKGLTFRKILFYDVATATIAPGVYGVPLFEKPLNY</sequence>
<dbReference type="Proteomes" id="UP000613193">
    <property type="component" value="Unassembled WGS sequence"/>
</dbReference>
<dbReference type="RefSeq" id="WP_200065740.1">
    <property type="nucleotide sequence ID" value="NZ_JAEHFW010000001.1"/>
</dbReference>
<comment type="caution">
    <text evidence="1">The sequence shown here is derived from an EMBL/GenBank/DDBJ whole genome shotgun (WGS) entry which is preliminary data.</text>
</comment>
<organism evidence="1 2">
    <name type="scientific">Mucilaginibacter segetis</name>
    <dbReference type="NCBI Taxonomy" id="2793071"/>
    <lineage>
        <taxon>Bacteria</taxon>
        <taxon>Pseudomonadati</taxon>
        <taxon>Bacteroidota</taxon>
        <taxon>Sphingobacteriia</taxon>
        <taxon>Sphingobacteriales</taxon>
        <taxon>Sphingobacteriaceae</taxon>
        <taxon>Mucilaginibacter</taxon>
    </lineage>
</organism>